<organism evidence="2">
    <name type="scientific">Tanacetum cinerariifolium</name>
    <name type="common">Dalmatian daisy</name>
    <name type="synonym">Chrysanthemum cinerariifolium</name>
    <dbReference type="NCBI Taxonomy" id="118510"/>
    <lineage>
        <taxon>Eukaryota</taxon>
        <taxon>Viridiplantae</taxon>
        <taxon>Streptophyta</taxon>
        <taxon>Embryophyta</taxon>
        <taxon>Tracheophyta</taxon>
        <taxon>Spermatophyta</taxon>
        <taxon>Magnoliopsida</taxon>
        <taxon>eudicotyledons</taxon>
        <taxon>Gunneridae</taxon>
        <taxon>Pentapetalae</taxon>
        <taxon>asterids</taxon>
        <taxon>campanulids</taxon>
        <taxon>Asterales</taxon>
        <taxon>Asteraceae</taxon>
        <taxon>Asteroideae</taxon>
        <taxon>Anthemideae</taxon>
        <taxon>Anthemidinae</taxon>
        <taxon>Tanacetum</taxon>
    </lineage>
</organism>
<dbReference type="AlphaFoldDB" id="A0A699KW97"/>
<evidence type="ECO:0000313" key="2">
    <source>
        <dbReference type="EMBL" id="GFB14690.1"/>
    </source>
</evidence>
<evidence type="ECO:0000256" key="1">
    <source>
        <dbReference type="SAM" id="MobiDB-lite"/>
    </source>
</evidence>
<accession>A0A699KW97</accession>
<proteinExistence type="predicted"/>
<name>A0A699KW97_TANCI</name>
<reference evidence="2" key="1">
    <citation type="journal article" date="2019" name="Sci. Rep.">
        <title>Draft genome of Tanacetum cinerariifolium, the natural source of mosquito coil.</title>
        <authorList>
            <person name="Yamashiro T."/>
            <person name="Shiraishi A."/>
            <person name="Satake H."/>
            <person name="Nakayama K."/>
        </authorList>
    </citation>
    <scope>NUCLEOTIDE SEQUENCE</scope>
</reference>
<feature type="region of interest" description="Disordered" evidence="1">
    <location>
        <begin position="32"/>
        <end position="90"/>
    </location>
</feature>
<feature type="non-terminal residue" evidence="2">
    <location>
        <position position="182"/>
    </location>
</feature>
<gene>
    <name evidence="2" type="ORF">Tci_686661</name>
</gene>
<protein>
    <submittedName>
        <fullName evidence="2">Uncharacterized protein</fullName>
    </submittedName>
</protein>
<feature type="compositionally biased region" description="Low complexity" evidence="1">
    <location>
        <begin position="80"/>
        <end position="90"/>
    </location>
</feature>
<comment type="caution">
    <text evidence="2">The sequence shown here is derived from an EMBL/GenBank/DDBJ whole genome shotgun (WGS) entry which is preliminary data.</text>
</comment>
<sequence>MEYYEEEEENVDDEEDDEVTKELYKDVNVNLGNKDVDMTDADQGGIGQQNVSQESGFEQVEEDAHVTLTPVLDTQKTNESIQSSSVSSEFTSKLLNLENPSLADNEIASLMDTTVRHEELGISDLATLVIEKNVTESLEDAVLARSSSQPQSTYEVDASLSEFELTKILIDKMEKNKSYDKA</sequence>
<dbReference type="EMBL" id="BKCJ010562295">
    <property type="protein sequence ID" value="GFB14690.1"/>
    <property type="molecule type" value="Genomic_DNA"/>
</dbReference>